<protein>
    <submittedName>
        <fullName evidence="1">Uncharacterized protein</fullName>
    </submittedName>
</protein>
<keyword evidence="2" id="KW-1185">Reference proteome</keyword>
<sequence>MISTERELAIVHGEPPGHVLDNSLPDVGQPYSTNEHELTLHPEQDQDTDPLIFQTLEPTPNPDALKIPAGIAAGSAPENLSQSDESIMGSPISALYPDSEQQHSPALDSDAALLDQMQSPHEVQEFNFSRMEEFIAEEKQQLESNNPTDAHQLPAMRAALDRPAPNPRLPAPRSQGSGRKPLFQGSVLWPFRRTRLLANSGAGAPLSSDALLEDIPVATGTSENRVRPYRFSFSSSAFAATIHGRSLAELPAEGQSFQDLFSASGSGSESTANASGNGVDEVTSTVPGGSTEGDGSSVWWLDVFSPTDGEMRVLGQVFGIHPLTLEDIQMEEAREKIQLFQTYYLVCFRSFDQDPYSPTYLEPLNMYFIVFREGILSFHFRHTPHPQNVRRRIKQLKNFISVTSDWISYALIDDITDSFGPLVRSLEYEVDSIDELILILKKTAMSDMLRRIGVCWKKVMGLLRLMRNKGDVVKDLAKRCNENLSVAQTSDIGLYLADIEDHLITMTQNLSHYEKVLSRAHANYLAKVGVGKKGGKNQVGDVLQMPGDADSLLSLDVDPAMRAHAARGLGSQLSVVSNMTELSFVKSIKSQWSRKSRYNFSMASPSTPNLR</sequence>
<comment type="caution">
    <text evidence="1">The sequence shown here is derived from an EMBL/GenBank/DDBJ whole genome shotgun (WGS) entry which is preliminary data.</text>
</comment>
<evidence type="ECO:0000313" key="2">
    <source>
        <dbReference type="Proteomes" id="UP000814033"/>
    </source>
</evidence>
<evidence type="ECO:0000313" key="1">
    <source>
        <dbReference type="EMBL" id="KAI0043494.1"/>
    </source>
</evidence>
<accession>A0ACB8RGY7</accession>
<reference evidence="1" key="2">
    <citation type="journal article" date="2022" name="New Phytol.">
        <title>Evolutionary transition to the ectomycorrhizal habit in the genomes of a hyperdiverse lineage of mushroom-forming fungi.</title>
        <authorList>
            <person name="Looney B."/>
            <person name="Miyauchi S."/>
            <person name="Morin E."/>
            <person name="Drula E."/>
            <person name="Courty P.E."/>
            <person name="Kohler A."/>
            <person name="Kuo A."/>
            <person name="LaButti K."/>
            <person name="Pangilinan J."/>
            <person name="Lipzen A."/>
            <person name="Riley R."/>
            <person name="Andreopoulos W."/>
            <person name="He G."/>
            <person name="Johnson J."/>
            <person name="Nolan M."/>
            <person name="Tritt A."/>
            <person name="Barry K.W."/>
            <person name="Grigoriev I.V."/>
            <person name="Nagy L.G."/>
            <person name="Hibbett D."/>
            <person name="Henrissat B."/>
            <person name="Matheny P.B."/>
            <person name="Labbe J."/>
            <person name="Martin F.M."/>
        </authorList>
    </citation>
    <scope>NUCLEOTIDE SEQUENCE</scope>
    <source>
        <strain evidence="1">FP105234-sp</strain>
    </source>
</reference>
<name>A0ACB8RGY7_9AGAM</name>
<organism evidence="1 2">
    <name type="scientific">Auriscalpium vulgare</name>
    <dbReference type="NCBI Taxonomy" id="40419"/>
    <lineage>
        <taxon>Eukaryota</taxon>
        <taxon>Fungi</taxon>
        <taxon>Dikarya</taxon>
        <taxon>Basidiomycota</taxon>
        <taxon>Agaricomycotina</taxon>
        <taxon>Agaricomycetes</taxon>
        <taxon>Russulales</taxon>
        <taxon>Auriscalpiaceae</taxon>
        <taxon>Auriscalpium</taxon>
    </lineage>
</organism>
<proteinExistence type="predicted"/>
<reference evidence="1" key="1">
    <citation type="submission" date="2021-02" db="EMBL/GenBank/DDBJ databases">
        <authorList>
            <consortium name="DOE Joint Genome Institute"/>
            <person name="Ahrendt S."/>
            <person name="Looney B.P."/>
            <person name="Miyauchi S."/>
            <person name="Morin E."/>
            <person name="Drula E."/>
            <person name="Courty P.E."/>
            <person name="Chicoki N."/>
            <person name="Fauchery L."/>
            <person name="Kohler A."/>
            <person name="Kuo A."/>
            <person name="Labutti K."/>
            <person name="Pangilinan J."/>
            <person name="Lipzen A."/>
            <person name="Riley R."/>
            <person name="Andreopoulos W."/>
            <person name="He G."/>
            <person name="Johnson J."/>
            <person name="Barry K.W."/>
            <person name="Grigoriev I.V."/>
            <person name="Nagy L."/>
            <person name="Hibbett D."/>
            <person name="Henrissat B."/>
            <person name="Matheny P.B."/>
            <person name="Labbe J."/>
            <person name="Martin F."/>
        </authorList>
    </citation>
    <scope>NUCLEOTIDE SEQUENCE</scope>
    <source>
        <strain evidence="1">FP105234-sp</strain>
    </source>
</reference>
<dbReference type="Proteomes" id="UP000814033">
    <property type="component" value="Unassembled WGS sequence"/>
</dbReference>
<gene>
    <name evidence="1" type="ORF">FA95DRAFT_1563236</name>
</gene>
<dbReference type="EMBL" id="MU276016">
    <property type="protein sequence ID" value="KAI0043494.1"/>
    <property type="molecule type" value="Genomic_DNA"/>
</dbReference>